<keyword evidence="1" id="KW-0472">Membrane</keyword>
<organism evidence="2">
    <name type="scientific">Solanum chacoense</name>
    <name type="common">Chaco potato</name>
    <dbReference type="NCBI Taxonomy" id="4108"/>
    <lineage>
        <taxon>Eukaryota</taxon>
        <taxon>Viridiplantae</taxon>
        <taxon>Streptophyta</taxon>
        <taxon>Embryophyta</taxon>
        <taxon>Tracheophyta</taxon>
        <taxon>Spermatophyta</taxon>
        <taxon>Magnoliopsida</taxon>
        <taxon>eudicotyledons</taxon>
        <taxon>Gunneridae</taxon>
        <taxon>Pentapetalae</taxon>
        <taxon>asterids</taxon>
        <taxon>lamiids</taxon>
        <taxon>Solanales</taxon>
        <taxon>Solanaceae</taxon>
        <taxon>Solanoideae</taxon>
        <taxon>Solaneae</taxon>
        <taxon>Solanum</taxon>
    </lineage>
</organism>
<sequence length="93" mass="11045">MKKMSFKLVLRTDQTQFHYLGRQLKVFDKSLIFSFIIFFWDLQNCYVISLILIYLVFRFCLCIKGSFLSLSSAVKPNMVAKRTTIWLKSFLLC</sequence>
<accession>A0A0V0GZW7</accession>
<dbReference type="EMBL" id="GEDG01029147">
    <property type="protein sequence ID" value="JAP12731.1"/>
    <property type="molecule type" value="Transcribed_RNA"/>
</dbReference>
<reference evidence="2" key="1">
    <citation type="submission" date="2015-12" db="EMBL/GenBank/DDBJ databases">
        <title>Gene expression during late stages of embryo sac development: a critical building block for successful pollen-pistil interactions.</title>
        <authorList>
            <person name="Liu Y."/>
            <person name="Joly V."/>
            <person name="Sabar M."/>
            <person name="Matton D.P."/>
        </authorList>
    </citation>
    <scope>NUCLEOTIDE SEQUENCE</scope>
</reference>
<keyword evidence="1" id="KW-1133">Transmembrane helix</keyword>
<evidence type="ECO:0000313" key="2">
    <source>
        <dbReference type="EMBL" id="JAP12731.1"/>
    </source>
</evidence>
<evidence type="ECO:0000256" key="1">
    <source>
        <dbReference type="SAM" id="Phobius"/>
    </source>
</evidence>
<keyword evidence="1" id="KW-0812">Transmembrane</keyword>
<name>A0A0V0GZW7_SOLCH</name>
<protein>
    <submittedName>
        <fullName evidence="2">Putative ovule protein</fullName>
    </submittedName>
</protein>
<dbReference type="AlphaFoldDB" id="A0A0V0GZW7"/>
<proteinExistence type="predicted"/>
<feature type="transmembrane region" description="Helical" evidence="1">
    <location>
        <begin position="31"/>
        <end position="57"/>
    </location>
</feature>